<keyword evidence="1" id="KW-0805">Transcription regulation</keyword>
<dbReference type="SUPFAM" id="SSF46785">
    <property type="entry name" value="Winged helix' DNA-binding domain"/>
    <property type="match status" value="1"/>
</dbReference>
<evidence type="ECO:0000313" key="5">
    <source>
        <dbReference type="EMBL" id="AMY22201.1"/>
    </source>
</evidence>
<keyword evidence="2" id="KW-0238">DNA-binding</keyword>
<dbReference type="SMART" id="SM00345">
    <property type="entry name" value="HTH_GNTR"/>
    <property type="match status" value="1"/>
</dbReference>
<organism evidence="5 6">
    <name type="scientific">Rhodococcoides fascians</name>
    <name type="common">Rhodococcus fascians</name>
    <dbReference type="NCBI Taxonomy" id="1828"/>
    <lineage>
        <taxon>Bacteria</taxon>
        <taxon>Bacillati</taxon>
        <taxon>Actinomycetota</taxon>
        <taxon>Actinomycetes</taxon>
        <taxon>Mycobacteriales</taxon>
        <taxon>Nocardiaceae</taxon>
        <taxon>Rhodococcoides</taxon>
    </lineage>
</organism>
<name>A0A143QH05_RHOFA</name>
<dbReference type="InterPro" id="IPR011711">
    <property type="entry name" value="GntR_C"/>
</dbReference>
<dbReference type="PATRIC" id="fig|1653479.3.peg.903"/>
<dbReference type="KEGG" id="rhs:A3Q41_00883"/>
<protein>
    <submittedName>
        <fullName evidence="5">Putative D-xylose utilization operon transcriptional repressor</fullName>
    </submittedName>
</protein>
<dbReference type="SMART" id="SM00895">
    <property type="entry name" value="FCD"/>
    <property type="match status" value="1"/>
</dbReference>
<dbReference type="Pfam" id="PF00392">
    <property type="entry name" value="GntR"/>
    <property type="match status" value="1"/>
</dbReference>
<dbReference type="PANTHER" id="PTHR43537">
    <property type="entry name" value="TRANSCRIPTIONAL REGULATOR, GNTR FAMILY"/>
    <property type="match status" value="1"/>
</dbReference>
<dbReference type="Gene3D" id="1.20.120.530">
    <property type="entry name" value="GntR ligand-binding domain-like"/>
    <property type="match status" value="1"/>
</dbReference>
<evidence type="ECO:0000256" key="2">
    <source>
        <dbReference type="ARBA" id="ARBA00023125"/>
    </source>
</evidence>
<reference evidence="6" key="2">
    <citation type="submission" date="2016-04" db="EMBL/GenBank/DDBJ databases">
        <title>Complete Genome and Plasmid Sequences for Rhodococcus fascians D188 and Draft Sequences for Rhodococcus spp. Isolates PBTS 1 and PBTS 2.</title>
        <authorList>
            <person name="Stamer R."/>
            <person name="Vereecke D."/>
            <person name="Zhang Y."/>
            <person name="Schilkey F."/>
            <person name="Devitt N."/>
            <person name="Randall J."/>
        </authorList>
    </citation>
    <scope>NUCLEOTIDE SEQUENCE [LARGE SCALE GENOMIC DNA]</scope>
    <source>
        <strain evidence="6">PBTS2</strain>
    </source>
</reference>
<dbReference type="OrthoDB" id="3186208at2"/>
<dbReference type="AlphaFoldDB" id="A0A143QH05"/>
<dbReference type="PROSITE" id="PS50949">
    <property type="entry name" value="HTH_GNTR"/>
    <property type="match status" value="1"/>
</dbReference>
<keyword evidence="6" id="KW-1185">Reference proteome</keyword>
<gene>
    <name evidence="5" type="primary">gntR_1</name>
    <name evidence="5" type="ORF">A3Q41_00883</name>
</gene>
<dbReference type="InterPro" id="IPR036390">
    <property type="entry name" value="WH_DNA-bd_sf"/>
</dbReference>
<proteinExistence type="predicted"/>
<evidence type="ECO:0000256" key="3">
    <source>
        <dbReference type="ARBA" id="ARBA00023163"/>
    </source>
</evidence>
<evidence type="ECO:0000256" key="1">
    <source>
        <dbReference type="ARBA" id="ARBA00023015"/>
    </source>
</evidence>
<dbReference type="Proteomes" id="UP000076038">
    <property type="component" value="Chromosome"/>
</dbReference>
<dbReference type="PRINTS" id="PR00035">
    <property type="entry name" value="HTHGNTR"/>
</dbReference>
<evidence type="ECO:0000259" key="4">
    <source>
        <dbReference type="PROSITE" id="PS50949"/>
    </source>
</evidence>
<dbReference type="InterPro" id="IPR000524">
    <property type="entry name" value="Tscrpt_reg_HTH_GntR"/>
</dbReference>
<dbReference type="InterPro" id="IPR008920">
    <property type="entry name" value="TF_FadR/GntR_C"/>
</dbReference>
<accession>A0A143QH05</accession>
<dbReference type="GO" id="GO:0003677">
    <property type="term" value="F:DNA binding"/>
    <property type="evidence" value="ECO:0007669"/>
    <property type="project" value="UniProtKB-KW"/>
</dbReference>
<feature type="domain" description="HTH gntR-type" evidence="4">
    <location>
        <begin position="5"/>
        <end position="72"/>
    </location>
</feature>
<dbReference type="SUPFAM" id="SSF48008">
    <property type="entry name" value="GntR ligand-binding domain-like"/>
    <property type="match status" value="1"/>
</dbReference>
<dbReference type="Gene3D" id="1.10.10.10">
    <property type="entry name" value="Winged helix-like DNA-binding domain superfamily/Winged helix DNA-binding domain"/>
    <property type="match status" value="1"/>
</dbReference>
<dbReference type="InterPro" id="IPR036388">
    <property type="entry name" value="WH-like_DNA-bd_sf"/>
</dbReference>
<dbReference type="RefSeq" id="WP_048316608.1">
    <property type="nucleotide sequence ID" value="NZ_CP015220.1"/>
</dbReference>
<dbReference type="GO" id="GO:0003700">
    <property type="term" value="F:DNA-binding transcription factor activity"/>
    <property type="evidence" value="ECO:0007669"/>
    <property type="project" value="InterPro"/>
</dbReference>
<keyword evidence="3" id="KW-0804">Transcription</keyword>
<sequence length="218" mass="23974">MSETRSAADTAYLTVKELIISGELPGGELVSEGEIATRLGISRTPVREAFLRLQVEGWMRLYPKRGALVVPIAVGEAESVVDARRLVEAGSVRAFVGDAGARARVVEELRDNLRIQDKLAVDGTAAEFSAADADFHRTVVRAGNNPLLDAFYDGLRERQRRMTAASLTRDPGQISRIVDDHRRLADLIEAGDADEFERAVEQHMLRVHGLRTDRGGTR</sequence>
<dbReference type="Pfam" id="PF07729">
    <property type="entry name" value="FCD"/>
    <property type="match status" value="1"/>
</dbReference>
<evidence type="ECO:0000313" key="6">
    <source>
        <dbReference type="Proteomes" id="UP000076038"/>
    </source>
</evidence>
<reference evidence="5 6" key="1">
    <citation type="journal article" date="2016" name="Genome Announc.">
        <title>Complete Genome and Plasmid Sequences for Rhodococcus fascians D188 and Draft Sequences for Rhodococcus Isolates PBTS 1 and PBTS 2.</title>
        <authorList>
            <person name="Stamler R.A."/>
            <person name="Vereecke D."/>
            <person name="Zhang Y."/>
            <person name="Schilkey F."/>
            <person name="Devitt N."/>
            <person name="Randall J.J."/>
        </authorList>
    </citation>
    <scope>NUCLEOTIDE SEQUENCE [LARGE SCALE GENOMIC DNA]</scope>
    <source>
        <strain evidence="5 6">PBTS2</strain>
    </source>
</reference>
<dbReference type="PANTHER" id="PTHR43537:SF24">
    <property type="entry name" value="GLUCONATE OPERON TRANSCRIPTIONAL REPRESSOR"/>
    <property type="match status" value="1"/>
</dbReference>
<dbReference type="EMBL" id="CP015220">
    <property type="protein sequence ID" value="AMY22201.1"/>
    <property type="molecule type" value="Genomic_DNA"/>
</dbReference>